<evidence type="ECO:0000313" key="2">
    <source>
        <dbReference type="Proteomes" id="UP001212997"/>
    </source>
</evidence>
<dbReference type="AlphaFoldDB" id="A0AAD5VEX6"/>
<gene>
    <name evidence="1" type="ORF">NLI96_g146</name>
</gene>
<dbReference type="EMBL" id="JANAWD010000002">
    <property type="protein sequence ID" value="KAJ3492210.1"/>
    <property type="molecule type" value="Genomic_DNA"/>
</dbReference>
<organism evidence="1 2">
    <name type="scientific">Meripilus lineatus</name>
    <dbReference type="NCBI Taxonomy" id="2056292"/>
    <lineage>
        <taxon>Eukaryota</taxon>
        <taxon>Fungi</taxon>
        <taxon>Dikarya</taxon>
        <taxon>Basidiomycota</taxon>
        <taxon>Agaricomycotina</taxon>
        <taxon>Agaricomycetes</taxon>
        <taxon>Polyporales</taxon>
        <taxon>Meripilaceae</taxon>
        <taxon>Meripilus</taxon>
    </lineage>
</organism>
<dbReference type="SUPFAM" id="SSF52047">
    <property type="entry name" value="RNI-like"/>
    <property type="match status" value="1"/>
</dbReference>
<sequence>MSCPELPIEVWERVIDWIPSEFPKDGDIYNKESRDALYASALVCRSWTPRSQHHLYASVELSDTFQARSFFANITHYRFFPGKVRALVISPSRDDLQEGSNLIPCYFNWIYEAFVVLPPLLTNLLTLTFRRLPILHPSFVAMASQFKTVRYLRIESLASQSFSEIIRLVNRLPRLRQLRLEKCEWPQPAHCYPSKRHRFKEVTVQESERCTSDVLHWMSSARCLSSLNLLTFGEVKLNTTIVPSLDRVLTLCAIPLRYLSITFRGPVSNTVGFPSLNHLPLECLNLWEMPLMSLYSFSSQVHQVIPSTIEILQIRLDRSIFAFTFTFMTVTWKDIDEQLSGPSFKKLSMFVIWSEPHPTSGSHLAEAKQMLQQALPKLYQRGIVWWGDSLANVGE</sequence>
<comment type="caution">
    <text evidence="1">The sequence shown here is derived from an EMBL/GenBank/DDBJ whole genome shotgun (WGS) entry which is preliminary data.</text>
</comment>
<evidence type="ECO:0008006" key="3">
    <source>
        <dbReference type="Google" id="ProtNLM"/>
    </source>
</evidence>
<dbReference type="InterPro" id="IPR032675">
    <property type="entry name" value="LRR_dom_sf"/>
</dbReference>
<dbReference type="Gene3D" id="3.80.10.10">
    <property type="entry name" value="Ribonuclease Inhibitor"/>
    <property type="match status" value="1"/>
</dbReference>
<dbReference type="Proteomes" id="UP001212997">
    <property type="component" value="Unassembled WGS sequence"/>
</dbReference>
<keyword evidence="2" id="KW-1185">Reference proteome</keyword>
<name>A0AAD5VEX6_9APHY</name>
<proteinExistence type="predicted"/>
<accession>A0AAD5VEX6</accession>
<reference evidence="1" key="1">
    <citation type="submission" date="2022-07" db="EMBL/GenBank/DDBJ databases">
        <title>Genome Sequence of Physisporinus lineatus.</title>
        <authorList>
            <person name="Buettner E."/>
        </authorList>
    </citation>
    <scope>NUCLEOTIDE SEQUENCE</scope>
    <source>
        <strain evidence="1">VT162</strain>
    </source>
</reference>
<protein>
    <recommendedName>
        <fullName evidence="3">F-box domain-containing protein</fullName>
    </recommendedName>
</protein>
<evidence type="ECO:0000313" key="1">
    <source>
        <dbReference type="EMBL" id="KAJ3492210.1"/>
    </source>
</evidence>